<dbReference type="GO" id="GO:0003727">
    <property type="term" value="F:single-stranded RNA binding"/>
    <property type="evidence" value="ECO:0007669"/>
    <property type="project" value="TreeGrafter"/>
</dbReference>
<keyword evidence="6" id="KW-0234">DNA repair</keyword>
<dbReference type="HAMAP" id="MF_00801">
    <property type="entry name" value="Endonuclease_5"/>
    <property type="match status" value="1"/>
</dbReference>
<dbReference type="Pfam" id="PF04493">
    <property type="entry name" value="Endonuclease_5"/>
    <property type="match status" value="1"/>
</dbReference>
<keyword evidence="6" id="KW-0479">Metal-binding</keyword>
<dbReference type="PANTHER" id="PTHR28511">
    <property type="entry name" value="ENDONUCLEASE V"/>
    <property type="match status" value="1"/>
</dbReference>
<keyword evidence="6" id="KW-0227">DNA damage</keyword>
<comment type="catalytic activity">
    <reaction evidence="6">
        <text>Endonucleolytic cleavage at apurinic or apyrimidinic sites to products with a 5'-phosphate.</text>
        <dbReference type="EC" id="3.1.21.7"/>
    </reaction>
</comment>
<keyword evidence="6" id="KW-0460">Magnesium</keyword>
<organism evidence="7 8">
    <name type="scientific">Paenibacillus xylanilyticus</name>
    <dbReference type="NCBI Taxonomy" id="248903"/>
    <lineage>
        <taxon>Bacteria</taxon>
        <taxon>Bacillati</taxon>
        <taxon>Bacillota</taxon>
        <taxon>Bacilli</taxon>
        <taxon>Bacillales</taxon>
        <taxon>Paenibacillaceae</taxon>
        <taxon>Paenibacillus</taxon>
    </lineage>
</organism>
<evidence type="ECO:0000313" key="8">
    <source>
        <dbReference type="Proteomes" id="UP000526125"/>
    </source>
</evidence>
<feature type="binding site" evidence="6">
    <location>
        <position position="46"/>
    </location>
    <ligand>
        <name>Mg(2+)</name>
        <dbReference type="ChEBI" id="CHEBI:18420"/>
    </ligand>
</feature>
<keyword evidence="8" id="KW-1185">Reference proteome</keyword>
<feature type="site" description="Interaction with target DNA" evidence="6">
    <location>
        <position position="86"/>
    </location>
</feature>
<comment type="function">
    <text evidence="6">DNA repair enzyme involved in the repair of deaminated bases. Selectively cleaves double-stranded DNA at the second phosphodiester bond 3' to a deoxyinosine leaving behind the intact lesion on the nicked DNA.</text>
</comment>
<name>A0A7Y6EXT1_9BACL</name>
<comment type="subcellular location">
    <subcellularLocation>
        <location evidence="1 6">Cytoplasm</location>
    </subcellularLocation>
</comment>
<dbReference type="Proteomes" id="UP000526125">
    <property type="component" value="Unassembled WGS sequence"/>
</dbReference>
<keyword evidence="5 6" id="KW-0378">Hydrolase</keyword>
<evidence type="ECO:0000256" key="4">
    <source>
        <dbReference type="ARBA" id="ARBA00022759"/>
    </source>
</evidence>
<evidence type="ECO:0000313" key="7">
    <source>
        <dbReference type="EMBL" id="NUU78054.1"/>
    </source>
</evidence>
<dbReference type="PANTHER" id="PTHR28511:SF1">
    <property type="entry name" value="ENDONUCLEASE V"/>
    <property type="match status" value="1"/>
</dbReference>
<dbReference type="GO" id="GO:0043737">
    <property type="term" value="F:deoxyribonuclease V activity"/>
    <property type="evidence" value="ECO:0007669"/>
    <property type="project" value="UniProtKB-UniRule"/>
</dbReference>
<reference evidence="7 8" key="1">
    <citation type="submission" date="2020-05" db="EMBL/GenBank/DDBJ databases">
        <title>Genome Sequencing of Type Strains.</title>
        <authorList>
            <person name="Lemaire J.F."/>
            <person name="Inderbitzin P."/>
            <person name="Gregorio O.A."/>
            <person name="Collins S.B."/>
            <person name="Wespe N."/>
            <person name="Knight-Connoni V."/>
        </authorList>
    </citation>
    <scope>NUCLEOTIDE SEQUENCE [LARGE SCALE GENOMIC DNA]</scope>
    <source>
        <strain evidence="7 8">LMG 21957</strain>
    </source>
</reference>
<evidence type="ECO:0000256" key="3">
    <source>
        <dbReference type="ARBA" id="ARBA00022722"/>
    </source>
</evidence>
<evidence type="ECO:0000256" key="1">
    <source>
        <dbReference type="ARBA" id="ARBA00004496"/>
    </source>
</evidence>
<dbReference type="CDD" id="cd06559">
    <property type="entry name" value="Endonuclease_V"/>
    <property type="match status" value="1"/>
</dbReference>
<dbReference type="GO" id="GO:0005737">
    <property type="term" value="C:cytoplasm"/>
    <property type="evidence" value="ECO:0007669"/>
    <property type="project" value="UniProtKB-SubCell"/>
</dbReference>
<evidence type="ECO:0000256" key="5">
    <source>
        <dbReference type="ARBA" id="ARBA00022801"/>
    </source>
</evidence>
<comment type="similarity">
    <text evidence="6">Belongs to the endonuclease V family.</text>
</comment>
<proteinExistence type="inferred from homology"/>
<accession>A0A7Y6EXT1</accession>
<feature type="binding site" evidence="6">
    <location>
        <position position="116"/>
    </location>
    <ligand>
        <name>Mg(2+)</name>
        <dbReference type="ChEBI" id="CHEBI:18420"/>
    </ligand>
</feature>
<dbReference type="GO" id="GO:0000287">
    <property type="term" value="F:magnesium ion binding"/>
    <property type="evidence" value="ECO:0007669"/>
    <property type="project" value="UniProtKB-UniRule"/>
</dbReference>
<sequence>MNQLNILPPEPFNEETFDQIQQELVQRINLQNSFNKEDIRLVAGVDLAYWEEEGRTRAVCCICVVDYTTHEIVETKSLQDEIKVPYIAGYLSFRELPLILDTFNQLENDPDLVMFDGNGYLHPRHMGIATHASFYLNKPTIGIAKSYLRIQDTDYEMPASESGAFTDIVIDGEIYGRALRTQQQVKPIFVSCGNGIDIDTSTEVTLALINKESRLPIPVRQADLETKKHRAARR</sequence>
<dbReference type="InterPro" id="IPR007581">
    <property type="entry name" value="Endonuclease-V"/>
</dbReference>
<dbReference type="Gene3D" id="3.30.2170.10">
    <property type="entry name" value="archaeoglobus fulgidus dsm 4304 superfamily"/>
    <property type="match status" value="1"/>
</dbReference>
<keyword evidence="3 6" id="KW-0540">Nuclease</keyword>
<evidence type="ECO:0000256" key="6">
    <source>
        <dbReference type="HAMAP-Rule" id="MF_00801"/>
    </source>
</evidence>
<dbReference type="EC" id="3.1.21.7" evidence="6"/>
<dbReference type="GO" id="GO:0016891">
    <property type="term" value="F:RNA endonuclease activity producing 5'-phosphomonoesters, hydrolytic mechanism"/>
    <property type="evidence" value="ECO:0007669"/>
    <property type="project" value="TreeGrafter"/>
</dbReference>
<comment type="cofactor">
    <cofactor evidence="6">
        <name>Mg(2+)</name>
        <dbReference type="ChEBI" id="CHEBI:18420"/>
    </cofactor>
</comment>
<dbReference type="EMBL" id="JABMCB010000197">
    <property type="protein sequence ID" value="NUU78054.1"/>
    <property type="molecule type" value="Genomic_DNA"/>
</dbReference>
<dbReference type="GO" id="GO:0006281">
    <property type="term" value="P:DNA repair"/>
    <property type="evidence" value="ECO:0007669"/>
    <property type="project" value="UniProtKB-UniRule"/>
</dbReference>
<dbReference type="AlphaFoldDB" id="A0A7Y6EXT1"/>
<evidence type="ECO:0000256" key="2">
    <source>
        <dbReference type="ARBA" id="ARBA00022490"/>
    </source>
</evidence>
<protein>
    <recommendedName>
        <fullName evidence="6">Endonuclease V</fullName>
        <ecNumber evidence="6">3.1.21.7</ecNumber>
    </recommendedName>
    <alternativeName>
        <fullName evidence="6">Deoxyinosine 3'endonuclease</fullName>
    </alternativeName>
    <alternativeName>
        <fullName evidence="6">Deoxyribonuclease V</fullName>
        <shortName evidence="6">DNase V</shortName>
    </alternativeName>
</protein>
<comment type="caution">
    <text evidence="7">The sequence shown here is derived from an EMBL/GenBank/DDBJ whole genome shotgun (WGS) entry which is preliminary data.</text>
</comment>
<keyword evidence="2 6" id="KW-0963">Cytoplasm</keyword>
<dbReference type="RefSeq" id="WP_175397697.1">
    <property type="nucleotide sequence ID" value="NZ_JABMCB010000197.1"/>
</dbReference>
<keyword evidence="4 6" id="KW-0255">Endonuclease</keyword>
<gene>
    <name evidence="6" type="primary">nfi</name>
    <name evidence="7" type="ORF">HP552_22860</name>
</gene>